<organism evidence="2 3">
    <name type="scientific">Pleurotus eryngii</name>
    <name type="common">Boletus of the steppes</name>
    <dbReference type="NCBI Taxonomy" id="5323"/>
    <lineage>
        <taxon>Eukaryota</taxon>
        <taxon>Fungi</taxon>
        <taxon>Dikarya</taxon>
        <taxon>Basidiomycota</taxon>
        <taxon>Agaricomycotina</taxon>
        <taxon>Agaricomycetes</taxon>
        <taxon>Agaricomycetidae</taxon>
        <taxon>Agaricales</taxon>
        <taxon>Pleurotineae</taxon>
        <taxon>Pleurotaceae</taxon>
        <taxon>Pleurotus</taxon>
    </lineage>
</organism>
<dbReference type="EMBL" id="MU154691">
    <property type="protein sequence ID" value="KAF9488918.1"/>
    <property type="molecule type" value="Genomic_DNA"/>
</dbReference>
<name>A0A9P6DAQ1_PLEER</name>
<evidence type="ECO:0000313" key="3">
    <source>
        <dbReference type="Proteomes" id="UP000807025"/>
    </source>
</evidence>
<evidence type="ECO:0000256" key="1">
    <source>
        <dbReference type="SAM" id="MobiDB-lite"/>
    </source>
</evidence>
<feature type="compositionally biased region" description="Low complexity" evidence="1">
    <location>
        <begin position="148"/>
        <end position="176"/>
    </location>
</feature>
<dbReference type="OrthoDB" id="5420143at2759"/>
<gene>
    <name evidence="2" type="ORF">BDN71DRAFT_400619</name>
</gene>
<accession>A0A9P6DAQ1</accession>
<reference evidence="2" key="1">
    <citation type="submission" date="2020-11" db="EMBL/GenBank/DDBJ databases">
        <authorList>
            <consortium name="DOE Joint Genome Institute"/>
            <person name="Ahrendt S."/>
            <person name="Riley R."/>
            <person name="Andreopoulos W."/>
            <person name="Labutti K."/>
            <person name="Pangilinan J."/>
            <person name="Ruiz-Duenas F.J."/>
            <person name="Barrasa J.M."/>
            <person name="Sanchez-Garcia M."/>
            <person name="Camarero S."/>
            <person name="Miyauchi S."/>
            <person name="Serrano A."/>
            <person name="Linde D."/>
            <person name="Babiker R."/>
            <person name="Drula E."/>
            <person name="Ayuso-Fernandez I."/>
            <person name="Pacheco R."/>
            <person name="Padilla G."/>
            <person name="Ferreira P."/>
            <person name="Barriuso J."/>
            <person name="Kellner H."/>
            <person name="Castanera R."/>
            <person name="Alfaro M."/>
            <person name="Ramirez L."/>
            <person name="Pisabarro A.G."/>
            <person name="Kuo A."/>
            <person name="Tritt A."/>
            <person name="Lipzen A."/>
            <person name="He G."/>
            <person name="Yan M."/>
            <person name="Ng V."/>
            <person name="Cullen D."/>
            <person name="Martin F."/>
            <person name="Rosso M.-N."/>
            <person name="Henrissat B."/>
            <person name="Hibbett D."/>
            <person name="Martinez A.T."/>
            <person name="Grigoriev I.V."/>
        </authorList>
    </citation>
    <scope>NUCLEOTIDE SEQUENCE</scope>
    <source>
        <strain evidence="2">ATCC 90797</strain>
    </source>
</reference>
<sequence>MQRLPRRPYVSQLRCIGNPMPMEIMKRRTFVSAPGYLGLRCSQKCIAALQIEPLRNAHSQGNAEVKWWNEFGDSSRFSNFSLFLHHPSISSDFTILSDQDASDSAINVTLPLVLAQDGYTLRATEVSNTTHDLAVSLPFPIGTAEVDSPPTASGPTTGSLSGTGSSTAAPGGPTSSNAGERVGIRGSEWAMVAAVMGAVCVLGR</sequence>
<feature type="region of interest" description="Disordered" evidence="1">
    <location>
        <begin position="144"/>
        <end position="181"/>
    </location>
</feature>
<proteinExistence type="predicted"/>
<protein>
    <submittedName>
        <fullName evidence="2">Uncharacterized protein</fullName>
    </submittedName>
</protein>
<evidence type="ECO:0000313" key="2">
    <source>
        <dbReference type="EMBL" id="KAF9488918.1"/>
    </source>
</evidence>
<comment type="caution">
    <text evidence="2">The sequence shown here is derived from an EMBL/GenBank/DDBJ whole genome shotgun (WGS) entry which is preliminary data.</text>
</comment>
<dbReference type="Proteomes" id="UP000807025">
    <property type="component" value="Unassembled WGS sequence"/>
</dbReference>
<dbReference type="AlphaFoldDB" id="A0A9P6DAQ1"/>
<keyword evidence="3" id="KW-1185">Reference proteome</keyword>